<evidence type="ECO:0000259" key="1">
    <source>
        <dbReference type="Pfam" id="PF14529"/>
    </source>
</evidence>
<name>A0A9R1THE0_9HYME</name>
<dbReference type="Gene3D" id="3.60.10.10">
    <property type="entry name" value="Endonuclease/exonuclease/phosphatase"/>
    <property type="match status" value="1"/>
</dbReference>
<dbReference type="KEGG" id="fas:105270320"/>
<dbReference type="Proteomes" id="UP000694866">
    <property type="component" value="Unplaced"/>
</dbReference>
<keyword evidence="2" id="KW-1185">Reference proteome</keyword>
<accession>A0A9R1THE0</accession>
<evidence type="ECO:0000313" key="2">
    <source>
        <dbReference type="Proteomes" id="UP000694866"/>
    </source>
</evidence>
<proteinExistence type="predicted"/>
<dbReference type="AlphaFoldDB" id="A0A9R1THE0"/>
<protein>
    <recommendedName>
        <fullName evidence="1">Endonuclease/exonuclease/phosphatase domain-containing protein</fullName>
    </recommendedName>
</protein>
<dbReference type="Pfam" id="PF14529">
    <property type="entry name" value="Exo_endo_phos_2"/>
    <property type="match status" value="1"/>
</dbReference>
<evidence type="ECO:0000313" key="3">
    <source>
        <dbReference type="RefSeq" id="XP_011309475.1"/>
    </source>
</evidence>
<gene>
    <name evidence="3" type="primary">LOC105270320</name>
</gene>
<dbReference type="GO" id="GO:0003824">
    <property type="term" value="F:catalytic activity"/>
    <property type="evidence" value="ECO:0007669"/>
    <property type="project" value="InterPro"/>
</dbReference>
<feature type="domain" description="Endonuclease/exonuclease/phosphatase" evidence="1">
    <location>
        <begin position="81"/>
        <end position="175"/>
    </location>
</feature>
<dbReference type="InterPro" id="IPR036691">
    <property type="entry name" value="Endo/exonu/phosph_ase_sf"/>
</dbReference>
<dbReference type="CDD" id="cd09077">
    <property type="entry name" value="R1-I-EN"/>
    <property type="match status" value="1"/>
</dbReference>
<dbReference type="GeneID" id="105270320"/>
<dbReference type="RefSeq" id="XP_011309475.1">
    <property type="nucleotide sequence ID" value="XM_011311173.1"/>
</dbReference>
<organism evidence="2 3">
    <name type="scientific">Fopius arisanus</name>
    <dbReference type="NCBI Taxonomy" id="64838"/>
    <lineage>
        <taxon>Eukaryota</taxon>
        <taxon>Metazoa</taxon>
        <taxon>Ecdysozoa</taxon>
        <taxon>Arthropoda</taxon>
        <taxon>Hexapoda</taxon>
        <taxon>Insecta</taxon>
        <taxon>Pterygota</taxon>
        <taxon>Neoptera</taxon>
        <taxon>Endopterygota</taxon>
        <taxon>Hymenoptera</taxon>
        <taxon>Apocrita</taxon>
        <taxon>Ichneumonoidea</taxon>
        <taxon>Braconidae</taxon>
        <taxon>Opiinae</taxon>
        <taxon>Fopius</taxon>
    </lineage>
</organism>
<dbReference type="PANTHER" id="PTHR33273:SF4">
    <property type="entry name" value="ENDONUCLEASE_EXONUCLEASE_PHOSPHATASE DOMAIN-CONTAINING PROTEIN"/>
    <property type="match status" value="1"/>
</dbReference>
<dbReference type="PANTHER" id="PTHR33273">
    <property type="entry name" value="DOMAIN-CONTAINING PROTEIN, PUTATIVE-RELATED"/>
    <property type="match status" value="1"/>
</dbReference>
<dbReference type="OrthoDB" id="7700944at2759"/>
<sequence>MRVLQINLNHCEAAHGLLRQTVRDLRVDLVCILEPYHQLDSDCWATDSCQRAAFWNCGGRPIETSNKDMEWGFVRAMVAGIHVYSCYAPPRRTAEELTVFLDRLTNDARQHSPVAIAGNFNAWTVDWGSRVTNTRRQALLEAMVHIDLVLLNSGEEPTYMRGSARSIVDLTFANTIGWKASAFDHSTFAVALDGGPLNGSDATEKAVDIMERIRRACDATMLRKGPNRRRPPVYWWSEEIAALRKECNAARRRAQRTRKTQNWTTLDGKYREIRRKFAKAITRGKASAWKELTAQVEDDRWGRPYTVVIARLKYQTLPPPTCSILLNKIVRELFPSQPDFRRIDGQNEQHTIPCITMEELLEAETRVGCSKAVDLDGFPNAAIKATIKTLPDLFLDVCNRCLMEGTFPRA</sequence>
<reference evidence="3" key="1">
    <citation type="submission" date="2025-08" db="UniProtKB">
        <authorList>
            <consortium name="RefSeq"/>
        </authorList>
    </citation>
    <scope>IDENTIFICATION</scope>
    <source>
        <strain evidence="3">USDA-PBARC FA_bdor</strain>
        <tissue evidence="3">Whole organism</tissue>
    </source>
</reference>
<dbReference type="SUPFAM" id="SSF56219">
    <property type="entry name" value="DNase I-like"/>
    <property type="match status" value="1"/>
</dbReference>
<dbReference type="InterPro" id="IPR005135">
    <property type="entry name" value="Endo/exonuclease/phosphatase"/>
</dbReference>